<protein>
    <recommendedName>
        <fullName evidence="2">N-acetyltransferase domain-containing protein</fullName>
    </recommendedName>
</protein>
<dbReference type="InterPro" id="IPR000182">
    <property type="entry name" value="GNAT_dom"/>
</dbReference>
<dbReference type="OrthoDB" id="508139at2759"/>
<dbReference type="Pfam" id="PF00583">
    <property type="entry name" value="Acetyltransf_1"/>
    <property type="match status" value="1"/>
</dbReference>
<proteinExistence type="predicted"/>
<feature type="domain" description="N-acetyltransferase" evidence="2">
    <location>
        <begin position="79"/>
        <end position="140"/>
    </location>
</feature>
<feature type="compositionally biased region" description="Acidic residues" evidence="1">
    <location>
        <begin position="611"/>
        <end position="624"/>
    </location>
</feature>
<dbReference type="AlphaFoldDB" id="A0A830I2K3"/>
<evidence type="ECO:0000259" key="2">
    <source>
        <dbReference type="Pfam" id="PF00583"/>
    </source>
</evidence>
<reference evidence="3" key="1">
    <citation type="submission" date="2020-10" db="EMBL/GenBank/DDBJ databases">
        <title>Unveiling of a novel bifunctional photoreceptor, Dualchrome1, isolated from a cosmopolitan green alga.</title>
        <authorList>
            <person name="Suzuki S."/>
            <person name="Kawachi M."/>
        </authorList>
    </citation>
    <scope>NUCLEOTIDE SEQUENCE</scope>
    <source>
        <strain evidence="3">NIES 2893</strain>
    </source>
</reference>
<dbReference type="Proteomes" id="UP000660262">
    <property type="component" value="Unassembled WGS sequence"/>
</dbReference>
<evidence type="ECO:0000313" key="4">
    <source>
        <dbReference type="Proteomes" id="UP000660262"/>
    </source>
</evidence>
<feature type="compositionally biased region" description="Basic and acidic residues" evidence="1">
    <location>
        <begin position="44"/>
        <end position="53"/>
    </location>
</feature>
<dbReference type="SUPFAM" id="SSF48403">
    <property type="entry name" value="Ankyrin repeat"/>
    <property type="match status" value="1"/>
</dbReference>
<feature type="region of interest" description="Disordered" evidence="1">
    <location>
        <begin position="587"/>
        <end position="624"/>
    </location>
</feature>
<dbReference type="GO" id="GO:0016747">
    <property type="term" value="F:acyltransferase activity, transferring groups other than amino-acyl groups"/>
    <property type="evidence" value="ECO:0007669"/>
    <property type="project" value="InterPro"/>
</dbReference>
<keyword evidence="4" id="KW-1185">Reference proteome</keyword>
<evidence type="ECO:0000256" key="1">
    <source>
        <dbReference type="SAM" id="MobiDB-lite"/>
    </source>
</evidence>
<gene>
    <name evidence="3" type="ORF">PPROV_001012500</name>
</gene>
<organism evidence="3 4">
    <name type="scientific">Pycnococcus provasolii</name>
    <dbReference type="NCBI Taxonomy" id="41880"/>
    <lineage>
        <taxon>Eukaryota</taxon>
        <taxon>Viridiplantae</taxon>
        <taxon>Chlorophyta</taxon>
        <taxon>Pseudoscourfieldiophyceae</taxon>
        <taxon>Pseudoscourfieldiales</taxon>
        <taxon>Pycnococcaceae</taxon>
        <taxon>Pycnococcus</taxon>
    </lineage>
</organism>
<comment type="caution">
    <text evidence="3">The sequence shown here is derived from an EMBL/GenBank/DDBJ whole genome shotgun (WGS) entry which is preliminary data.</text>
</comment>
<dbReference type="Gene3D" id="1.25.40.20">
    <property type="entry name" value="Ankyrin repeat-containing domain"/>
    <property type="match status" value="1"/>
</dbReference>
<dbReference type="CDD" id="cd04301">
    <property type="entry name" value="NAT_SF"/>
    <property type="match status" value="1"/>
</dbReference>
<dbReference type="EMBL" id="BNJQ01000034">
    <property type="protein sequence ID" value="GHP11397.1"/>
    <property type="molecule type" value="Genomic_DNA"/>
</dbReference>
<evidence type="ECO:0000313" key="3">
    <source>
        <dbReference type="EMBL" id="GHP11397.1"/>
    </source>
</evidence>
<sequence>MPQQHYRFVWTRLDELDDGVTHIHGTAHQLVSTGQSTPALKRTRTSDDDSDDKPCAEMEVTLCDRRQSLFLMLDEETEEGELLAALFDERGRKPVPAIASHNKWRKSAEHGPLVLIETLRVDPEHRGAGLGLKLMDDLLERELVPAPSAGASTQPGSWMQRPQRSQTWSLAALRPFPLTSEEGNGGAAAWDLDRLRRYFARAGFWAPAGVASAHSLHGFWFSVRETREKLTIEQANALVLPPNTAAAARMALSDADKELKRKFDVVDDAGRFNNAGPPSENEVRALLARGADLARTHALHHCASMEWKLPVFEMFIRLGADVNHQNGKGETPLHILAVRAIGSREEKTNEIIRIVRRLVEVGANRTLLDEKGQSPASIVVDSFQSYAKKYGERDPSIHTRLINVFEALLSDEQRAGLVHGCLSPRMMYRLKVASEVCYDVCNDSLENYTPREPLELWQVDDVWLMDRIPVEVRASDIYPSFVRGWLEALKAVRNTFCAGEALTISNVRRRFEGMYANHFEQRGGSVAHAIDAVLYRSESESDGVYSDGDGTFFEVPEFEDEHNALPAMPDFDDNYTYVRHKFGELNGAPLPEMREGASAEDYIAANHHDYDDDDDDYDDDDDDE</sequence>
<feature type="region of interest" description="Disordered" evidence="1">
    <location>
        <begin position="32"/>
        <end position="53"/>
    </location>
</feature>
<accession>A0A830I2K3</accession>
<name>A0A830I2K3_9CHLO</name>
<dbReference type="InterPro" id="IPR036770">
    <property type="entry name" value="Ankyrin_rpt-contain_sf"/>
</dbReference>